<gene>
    <name evidence="1" type="ORF">Nepgr_018473</name>
</gene>
<protein>
    <submittedName>
        <fullName evidence="1">Uncharacterized protein</fullName>
    </submittedName>
</protein>
<evidence type="ECO:0000313" key="2">
    <source>
        <dbReference type="Proteomes" id="UP001279734"/>
    </source>
</evidence>
<dbReference type="Proteomes" id="UP001279734">
    <property type="component" value="Unassembled WGS sequence"/>
</dbReference>
<dbReference type="EMBL" id="BSYO01000016">
    <property type="protein sequence ID" value="GMH16632.1"/>
    <property type="molecule type" value="Genomic_DNA"/>
</dbReference>
<comment type="caution">
    <text evidence="1">The sequence shown here is derived from an EMBL/GenBank/DDBJ whole genome shotgun (WGS) entry which is preliminary data.</text>
</comment>
<name>A0AAD3XT40_NEPGR</name>
<dbReference type="AlphaFoldDB" id="A0AAD3XT40"/>
<sequence length="181" mass="19911">MKADELSAPSSPKISSPVSVVCFKDDRDLKSSKLLRLDLNPLKKFWANVVQSDNLFRALLVIIREIAKLRLLGFMYLQAAFWRIACSRLTKFCIGRRWSMRRLGKRLLFSLTTTIEVLLTMNEDPAEEVGPLADAGPILVSSQGELPNALPVRGKEGASCNAAPLVGNKGKGIVSVPKDLC</sequence>
<organism evidence="1 2">
    <name type="scientific">Nepenthes gracilis</name>
    <name type="common">Slender pitcher plant</name>
    <dbReference type="NCBI Taxonomy" id="150966"/>
    <lineage>
        <taxon>Eukaryota</taxon>
        <taxon>Viridiplantae</taxon>
        <taxon>Streptophyta</taxon>
        <taxon>Embryophyta</taxon>
        <taxon>Tracheophyta</taxon>
        <taxon>Spermatophyta</taxon>
        <taxon>Magnoliopsida</taxon>
        <taxon>eudicotyledons</taxon>
        <taxon>Gunneridae</taxon>
        <taxon>Pentapetalae</taxon>
        <taxon>Caryophyllales</taxon>
        <taxon>Nepenthaceae</taxon>
        <taxon>Nepenthes</taxon>
    </lineage>
</organism>
<reference evidence="1" key="1">
    <citation type="submission" date="2023-05" db="EMBL/GenBank/DDBJ databases">
        <title>Nepenthes gracilis genome sequencing.</title>
        <authorList>
            <person name="Fukushima K."/>
        </authorList>
    </citation>
    <scope>NUCLEOTIDE SEQUENCE</scope>
    <source>
        <strain evidence="1">SING2019-196</strain>
    </source>
</reference>
<evidence type="ECO:0000313" key="1">
    <source>
        <dbReference type="EMBL" id="GMH16632.1"/>
    </source>
</evidence>
<accession>A0AAD3XT40</accession>
<proteinExistence type="predicted"/>
<keyword evidence="2" id="KW-1185">Reference proteome</keyword>